<dbReference type="SMART" id="SM00670">
    <property type="entry name" value="PINc"/>
    <property type="match status" value="1"/>
</dbReference>
<dbReference type="EMBL" id="RKLV01000006">
    <property type="protein sequence ID" value="MCX2819176.1"/>
    <property type="molecule type" value="Genomic_DNA"/>
</dbReference>
<accession>A0A9Q4C4T5</accession>
<dbReference type="PANTHER" id="PTHR34610:SF3">
    <property type="entry name" value="SSL7007 PROTEIN"/>
    <property type="match status" value="1"/>
</dbReference>
<feature type="domain" description="PIN" evidence="1">
    <location>
        <begin position="1"/>
        <end position="113"/>
    </location>
</feature>
<comment type="caution">
    <text evidence="2">The sequence shown here is derived from an EMBL/GenBank/DDBJ whole genome shotgun (WGS) entry which is preliminary data.</text>
</comment>
<sequence length="132" mass="14643">MKIVLDTNVYVSATLSKGNPYHVLKSAEKGETDLYISPFILHEIEDVLGRDKIPFEEKDTERFVDKILTTATVVTPDDKPDVIEDDPSDNRILACGLEAGAEYVVSGDRHLLELEEHDGVGIMEPAGFIEEV</sequence>
<name>A0A9Q4C4T5_9EURY</name>
<protein>
    <submittedName>
        <fullName evidence="2">Toxin-antitoxin system toxin component, PIN family</fullName>
    </submittedName>
</protein>
<evidence type="ECO:0000313" key="3">
    <source>
        <dbReference type="Proteomes" id="UP001149411"/>
    </source>
</evidence>
<dbReference type="Pfam" id="PF13470">
    <property type="entry name" value="PIN_3"/>
    <property type="match status" value="1"/>
</dbReference>
<dbReference type="RefSeq" id="WP_266087229.1">
    <property type="nucleotide sequence ID" value="NZ_RKLV01000006.1"/>
</dbReference>
<dbReference type="NCBIfam" id="TIGR00305">
    <property type="entry name" value="putative toxin-antitoxin system toxin component, PIN family"/>
    <property type="match status" value="1"/>
</dbReference>
<dbReference type="Gene3D" id="3.40.50.1010">
    <property type="entry name" value="5'-nuclease"/>
    <property type="match status" value="1"/>
</dbReference>
<dbReference type="InterPro" id="IPR002716">
    <property type="entry name" value="PIN_dom"/>
</dbReference>
<dbReference type="SUPFAM" id="SSF88723">
    <property type="entry name" value="PIN domain-like"/>
    <property type="match status" value="1"/>
</dbReference>
<keyword evidence="3" id="KW-1185">Reference proteome</keyword>
<dbReference type="InterPro" id="IPR029060">
    <property type="entry name" value="PIN-like_dom_sf"/>
</dbReference>
<organism evidence="2 3">
    <name type="scientific">Halorutilus salinus</name>
    <dbReference type="NCBI Taxonomy" id="2487751"/>
    <lineage>
        <taxon>Archaea</taxon>
        <taxon>Methanobacteriati</taxon>
        <taxon>Methanobacteriota</taxon>
        <taxon>Stenosarchaea group</taxon>
        <taxon>Halobacteria</taxon>
        <taxon>Halorutilales</taxon>
        <taxon>Halorutilaceae</taxon>
        <taxon>Halorutilus</taxon>
    </lineage>
</organism>
<dbReference type="AlphaFoldDB" id="A0A9Q4C4T5"/>
<reference evidence="2" key="1">
    <citation type="submission" date="2022-09" db="EMBL/GenBank/DDBJ databases">
        <title>Haloadaptaus new haloarchaeum isolated from saline soil.</title>
        <authorList>
            <person name="Duran-Viseras A."/>
            <person name="Sanchez-Porro C."/>
            <person name="Ventosa A."/>
        </authorList>
    </citation>
    <scope>NUCLEOTIDE SEQUENCE</scope>
    <source>
        <strain evidence="2">F3-133</strain>
    </source>
</reference>
<evidence type="ECO:0000313" key="2">
    <source>
        <dbReference type="EMBL" id="MCX2819176.1"/>
    </source>
</evidence>
<dbReference type="Proteomes" id="UP001149411">
    <property type="component" value="Unassembled WGS sequence"/>
</dbReference>
<dbReference type="PANTHER" id="PTHR34610">
    <property type="entry name" value="SSL7007 PROTEIN"/>
    <property type="match status" value="1"/>
</dbReference>
<gene>
    <name evidence="2" type="ORF">EGH25_07395</name>
</gene>
<proteinExistence type="predicted"/>
<evidence type="ECO:0000259" key="1">
    <source>
        <dbReference type="SMART" id="SM00670"/>
    </source>
</evidence>
<dbReference type="InterPro" id="IPR002850">
    <property type="entry name" value="PIN_toxin-like"/>
</dbReference>